<proteinExistence type="predicted"/>
<organism evidence="1 2">
    <name type="scientific">Bradyrhizobium yuanmingense</name>
    <dbReference type="NCBI Taxonomy" id="108015"/>
    <lineage>
        <taxon>Bacteria</taxon>
        <taxon>Pseudomonadati</taxon>
        <taxon>Pseudomonadota</taxon>
        <taxon>Alphaproteobacteria</taxon>
        <taxon>Hyphomicrobiales</taxon>
        <taxon>Nitrobacteraceae</taxon>
        <taxon>Bradyrhizobium</taxon>
    </lineage>
</organism>
<dbReference type="Proteomes" id="UP001565474">
    <property type="component" value="Unassembled WGS sequence"/>
</dbReference>
<sequence length="107" mass="11848">MKNSSNPKLLPGLSVCQLTGGMWGSPPPGDSFWKMVDKAGFKTHVYNKNSGNKEKKADVAIATAMMDGRSTSSTRTTTISCWLPRQKQTKELRRTCRLRADFVAELP</sequence>
<keyword evidence="2" id="KW-1185">Reference proteome</keyword>
<evidence type="ECO:0000313" key="2">
    <source>
        <dbReference type="Proteomes" id="UP001565474"/>
    </source>
</evidence>
<protein>
    <recommendedName>
        <fullName evidence="3">Beta-ketoacyl synthase, N-terminal domain</fullName>
    </recommendedName>
</protein>
<evidence type="ECO:0000313" key="1">
    <source>
        <dbReference type="EMBL" id="MEY9472180.1"/>
    </source>
</evidence>
<dbReference type="EMBL" id="JBGBZN010000002">
    <property type="protein sequence ID" value="MEY9472180.1"/>
    <property type="molecule type" value="Genomic_DNA"/>
</dbReference>
<reference evidence="1 2" key="1">
    <citation type="submission" date="2024-07" db="EMBL/GenBank/DDBJ databases">
        <title>Genomic Encyclopedia of Type Strains, Phase V (KMG-V): Genome sequencing to study the core and pangenomes of soil and plant-associated prokaryotes.</title>
        <authorList>
            <person name="Whitman W."/>
        </authorList>
    </citation>
    <scope>NUCLEOTIDE SEQUENCE [LARGE SCALE GENOMIC DNA]</scope>
    <source>
        <strain evidence="1 2">USDA 222</strain>
    </source>
</reference>
<comment type="caution">
    <text evidence="1">The sequence shown here is derived from an EMBL/GenBank/DDBJ whole genome shotgun (WGS) entry which is preliminary data.</text>
</comment>
<name>A0ABV4GJS2_9BRAD</name>
<evidence type="ECO:0008006" key="3">
    <source>
        <dbReference type="Google" id="ProtNLM"/>
    </source>
</evidence>
<gene>
    <name evidence="1" type="ORF">ABH992_004579</name>
</gene>
<accession>A0ABV4GJS2</accession>
<dbReference type="RefSeq" id="WP_225129178.1">
    <property type="nucleotide sequence ID" value="NZ_JBGBYD010000002.1"/>
</dbReference>